<keyword evidence="1" id="KW-1133">Transmembrane helix</keyword>
<keyword evidence="1" id="KW-0472">Membrane</keyword>
<keyword evidence="4" id="KW-1185">Reference proteome</keyword>
<proteinExistence type="predicted"/>
<evidence type="ECO:0000256" key="1">
    <source>
        <dbReference type="SAM" id="Phobius"/>
    </source>
</evidence>
<dbReference type="Proteomes" id="UP000237608">
    <property type="component" value="Unassembled WGS sequence"/>
</dbReference>
<accession>A0A2S7W9X5</accession>
<feature type="transmembrane region" description="Helical" evidence="1">
    <location>
        <begin position="7"/>
        <end position="25"/>
    </location>
</feature>
<evidence type="ECO:0000313" key="4">
    <source>
        <dbReference type="Proteomes" id="UP000237608"/>
    </source>
</evidence>
<evidence type="ECO:0000313" key="3">
    <source>
        <dbReference type="EMBL" id="PQJ74216.1"/>
    </source>
</evidence>
<dbReference type="EMBL" id="MSCL01000001">
    <property type="protein sequence ID" value="PQJ74216.1"/>
    <property type="molecule type" value="Genomic_DNA"/>
</dbReference>
<protein>
    <submittedName>
        <fullName evidence="3">ABC transporter substrate-binding protein</fullName>
    </submittedName>
</protein>
<dbReference type="OrthoDB" id="9769132at2"/>
<dbReference type="RefSeq" id="WP_105045366.1">
    <property type="nucleotide sequence ID" value="NZ_CP150662.1"/>
</dbReference>
<organism evidence="3 4">
    <name type="scientific">Polaribacter gangjinensis</name>
    <dbReference type="NCBI Taxonomy" id="574710"/>
    <lineage>
        <taxon>Bacteria</taxon>
        <taxon>Pseudomonadati</taxon>
        <taxon>Bacteroidota</taxon>
        <taxon>Flavobacteriia</taxon>
        <taxon>Flavobacteriales</taxon>
        <taxon>Flavobacteriaceae</taxon>
    </lineage>
</organism>
<feature type="domain" description="Mce/MlaD" evidence="2">
    <location>
        <begin position="36"/>
        <end position="114"/>
    </location>
</feature>
<sequence>MSRELKTGIIAILIIIIFIWGFNFLNGQNIFQPSKRQFLVEYNNVGGLTEASSVFVNGLKVGGVDNIDFNPDPAKKGQMLVKFSLENGFIFTKKSIVKIYSPNPLSGSNLVLIPSYEGEEAKDGDYLQGEVEEGLFSAIGARLDPIQIKLERVLESADLSFKKFNNLLDKKTTTSIQNSFEEIEFAIIDLRTTIASVNSIVDSNSSNLKETLKNTNQITQNLSKVTDTLVNSNLGEIMRKAELTLTSVNSLLDGIQNGKGTAGKLMNDDALYTNLTEMSQELEELLRDMKLNPKRFVHFSLFGKKPSPYKPEVKKEEIKQ</sequence>
<dbReference type="Pfam" id="PF02470">
    <property type="entry name" value="MlaD"/>
    <property type="match status" value="1"/>
</dbReference>
<gene>
    <name evidence="3" type="ORF">BTO13_02530</name>
</gene>
<dbReference type="PANTHER" id="PTHR33371">
    <property type="entry name" value="INTERMEMBRANE PHOSPHOLIPID TRANSPORT SYSTEM BINDING PROTEIN MLAD-RELATED"/>
    <property type="match status" value="1"/>
</dbReference>
<reference evidence="3 4" key="1">
    <citation type="submission" date="2016-12" db="EMBL/GenBank/DDBJ databases">
        <title>Trade-off between light-utilization and light-protection in marine flavobacteria.</title>
        <authorList>
            <person name="Kumagai Y."/>
            <person name="Yoshizawa S."/>
            <person name="Kogure K."/>
            <person name="Iwasaki W."/>
        </authorList>
    </citation>
    <scope>NUCLEOTIDE SEQUENCE [LARGE SCALE GENOMIC DNA]</scope>
    <source>
        <strain evidence="3 4">KCTC 22729</strain>
    </source>
</reference>
<dbReference type="InterPro" id="IPR003399">
    <property type="entry name" value="Mce/MlaD"/>
</dbReference>
<comment type="caution">
    <text evidence="3">The sequence shown here is derived from an EMBL/GenBank/DDBJ whole genome shotgun (WGS) entry which is preliminary data.</text>
</comment>
<dbReference type="InterPro" id="IPR052336">
    <property type="entry name" value="MlaD_Phospholipid_Transporter"/>
</dbReference>
<dbReference type="PANTHER" id="PTHR33371:SF4">
    <property type="entry name" value="INTERMEMBRANE PHOSPHOLIPID TRANSPORT SYSTEM BINDING PROTEIN MLAD"/>
    <property type="match status" value="1"/>
</dbReference>
<name>A0A2S7W9X5_9FLAO</name>
<evidence type="ECO:0000259" key="2">
    <source>
        <dbReference type="Pfam" id="PF02470"/>
    </source>
</evidence>
<dbReference type="AlphaFoldDB" id="A0A2S7W9X5"/>
<keyword evidence="1" id="KW-0812">Transmembrane</keyword>